<comment type="caution">
    <text evidence="5">The sequence shown here is derived from an EMBL/GenBank/DDBJ whole genome shotgun (WGS) entry which is preliminary data.</text>
</comment>
<dbReference type="InterPro" id="IPR050194">
    <property type="entry name" value="Glycosyltransferase_grp1"/>
</dbReference>
<evidence type="ECO:0000259" key="3">
    <source>
        <dbReference type="Pfam" id="PF00534"/>
    </source>
</evidence>
<accession>A0ABX9E5Y1</accession>
<proteinExistence type="predicted"/>
<evidence type="ECO:0000259" key="4">
    <source>
        <dbReference type="Pfam" id="PF13439"/>
    </source>
</evidence>
<feature type="domain" description="Glycosyl transferase family 1" evidence="3">
    <location>
        <begin position="207"/>
        <end position="368"/>
    </location>
</feature>
<dbReference type="Pfam" id="PF00534">
    <property type="entry name" value="Glycos_transf_1"/>
    <property type="match status" value="1"/>
</dbReference>
<dbReference type="SUPFAM" id="SSF53756">
    <property type="entry name" value="UDP-Glycosyltransferase/glycogen phosphorylase"/>
    <property type="match status" value="1"/>
</dbReference>
<feature type="domain" description="Glycosyltransferase subfamily 4-like N-terminal" evidence="4">
    <location>
        <begin position="22"/>
        <end position="196"/>
    </location>
</feature>
<dbReference type="Proteomes" id="UP000248714">
    <property type="component" value="Unassembled WGS sequence"/>
</dbReference>
<evidence type="ECO:0000313" key="6">
    <source>
        <dbReference type="Proteomes" id="UP000248714"/>
    </source>
</evidence>
<dbReference type="InterPro" id="IPR028098">
    <property type="entry name" value="Glyco_trans_4-like_N"/>
</dbReference>
<dbReference type="PANTHER" id="PTHR45947">
    <property type="entry name" value="SULFOQUINOVOSYL TRANSFERASE SQD2"/>
    <property type="match status" value="1"/>
</dbReference>
<keyword evidence="6" id="KW-1185">Reference proteome</keyword>
<dbReference type="PANTHER" id="PTHR45947:SF3">
    <property type="entry name" value="SULFOQUINOVOSYL TRANSFERASE SQD2"/>
    <property type="match status" value="1"/>
</dbReference>
<reference evidence="5 6" key="1">
    <citation type="submission" date="2018-06" db="EMBL/GenBank/DDBJ databases">
        <title>Genomic Encyclopedia of Type Strains, Phase IV (KMG-IV): sequencing the most valuable type-strain genomes for metagenomic binning, comparative biology and taxonomic classification.</title>
        <authorList>
            <person name="Goeker M."/>
        </authorList>
    </citation>
    <scope>NUCLEOTIDE SEQUENCE [LARGE SCALE GENOMIC DNA]</scope>
    <source>
        <strain evidence="5 6">DSM 45479</strain>
    </source>
</reference>
<dbReference type="Gene3D" id="3.40.50.2000">
    <property type="entry name" value="Glycogen Phosphorylase B"/>
    <property type="match status" value="2"/>
</dbReference>
<evidence type="ECO:0000313" key="5">
    <source>
        <dbReference type="EMBL" id="RAS64775.1"/>
    </source>
</evidence>
<evidence type="ECO:0000256" key="2">
    <source>
        <dbReference type="ARBA" id="ARBA00022679"/>
    </source>
</evidence>
<name>A0ABX9E5Y1_9PSEU</name>
<organism evidence="5 6">
    <name type="scientific">Lentzea atacamensis</name>
    <dbReference type="NCBI Taxonomy" id="531938"/>
    <lineage>
        <taxon>Bacteria</taxon>
        <taxon>Bacillati</taxon>
        <taxon>Actinomycetota</taxon>
        <taxon>Actinomycetes</taxon>
        <taxon>Pseudonocardiales</taxon>
        <taxon>Pseudonocardiaceae</taxon>
        <taxon>Lentzea</taxon>
    </lineage>
</organism>
<dbReference type="InterPro" id="IPR001296">
    <property type="entry name" value="Glyco_trans_1"/>
</dbReference>
<keyword evidence="2" id="KW-0808">Transferase</keyword>
<protein>
    <submittedName>
        <fullName evidence="5">Glycosyltransferase involved in cell wall biosynthesis</fullName>
    </submittedName>
</protein>
<evidence type="ECO:0000256" key="1">
    <source>
        <dbReference type="ARBA" id="ARBA00022676"/>
    </source>
</evidence>
<dbReference type="Pfam" id="PF13439">
    <property type="entry name" value="Glyco_transf_4"/>
    <property type="match status" value="1"/>
</dbReference>
<gene>
    <name evidence="5" type="ORF">C8D87_105268</name>
</gene>
<dbReference type="EMBL" id="QLTT01000005">
    <property type="protein sequence ID" value="RAS64775.1"/>
    <property type="molecule type" value="Genomic_DNA"/>
</dbReference>
<sequence length="435" mass="46720">MKIAMVSEHASPLAVLGDVDAGGQNLYVAELSATLCRHGHEVVVYTRRDHPRSSARVRTDQGYDVVHVPAGPATRLAKDELLPHMGEFAHFLAARWSDDTPDVVHAHFWMSGLAAVHGARPMNVPVVQTYHALGIVKRRHQAADDTSPPERVGVERLIGRRVAAIAATCSDEVSELIRMGLARSRMSIVPCGVDLAMFTPEGPRAERGRPRRIVTVGRFVRRKGFDDVIAALSKLDDTELVIAGGPAGGRLRDDPEAKRLRALATDAGVADRVVFTGQVSRSDMPALLRSADAVVCAPWYEPFGIVPLEAMACGVPVVATAVGGLTDTVVDGVTGVHVPPRDPAALARALHALLADATQRQEFGIAGQDRVAARYSWDRVAADMLRVYQRARAAVPNLATAARGGSEAEDHRTAAAGHRVAVGADRWRAAELERR</sequence>
<dbReference type="RefSeq" id="WP_112228427.1">
    <property type="nucleotide sequence ID" value="NZ_QLTT01000005.1"/>
</dbReference>
<keyword evidence="1" id="KW-0328">Glycosyltransferase</keyword>